<protein>
    <recommendedName>
        <fullName evidence="3">FP protein C-terminal domain-containing protein</fullName>
    </recommendedName>
</protein>
<dbReference type="Pfam" id="PF25298">
    <property type="entry name" value="Baculo_FP_2nd"/>
    <property type="match status" value="1"/>
</dbReference>
<evidence type="ECO:0000256" key="1">
    <source>
        <dbReference type="SAM" id="Coils"/>
    </source>
</evidence>
<accession>A0A5E4QT21</accession>
<dbReference type="InterPro" id="IPR057251">
    <property type="entry name" value="FP_C"/>
</dbReference>
<feature type="domain" description="FP protein C-terminal" evidence="3">
    <location>
        <begin position="256"/>
        <end position="306"/>
    </location>
</feature>
<feature type="coiled-coil region" evidence="1">
    <location>
        <begin position="69"/>
        <end position="131"/>
    </location>
</feature>
<reference evidence="4 5" key="1">
    <citation type="submission" date="2017-07" db="EMBL/GenBank/DDBJ databases">
        <authorList>
            <person name="Talla V."/>
            <person name="Backstrom N."/>
        </authorList>
    </citation>
    <scope>NUCLEOTIDE SEQUENCE [LARGE SCALE GENOMIC DNA]</scope>
</reference>
<organism evidence="4 5">
    <name type="scientific">Leptidea sinapis</name>
    <dbReference type="NCBI Taxonomy" id="189913"/>
    <lineage>
        <taxon>Eukaryota</taxon>
        <taxon>Metazoa</taxon>
        <taxon>Ecdysozoa</taxon>
        <taxon>Arthropoda</taxon>
        <taxon>Hexapoda</taxon>
        <taxon>Insecta</taxon>
        <taxon>Pterygota</taxon>
        <taxon>Neoptera</taxon>
        <taxon>Endopterygota</taxon>
        <taxon>Lepidoptera</taxon>
        <taxon>Glossata</taxon>
        <taxon>Ditrysia</taxon>
        <taxon>Papilionoidea</taxon>
        <taxon>Pieridae</taxon>
        <taxon>Dismorphiinae</taxon>
        <taxon>Leptidea</taxon>
    </lineage>
</organism>
<sequence>MDKSKPPSTQSKTDTDSNETLQDEQANKKRSKRLRPNSSPNKKYLIDDTTPELSNINLMQSLSTQTTLLSKLVGDMDALKKQNAEIQKSNQDIHKINEEIKESISFMNIQFELLKNEVEYLKKERQQQQQQYITELERKLLDTDHKSRSSCIEIRNIPPLEQESVGKLNDLLCNISQAVGLPISPSDLRDVYRLPGKTSTTRPIIVEFSTVLRKQHMLSFVRKFNNQKLANDKLNTKLIGLPGNQKPVYIEEKIPSRTKKLYLQAREFRKKNKYAFCWCSNGNIFLRKKEGDKQIIIRSEQCLVDLQKNIL</sequence>
<keyword evidence="5" id="KW-1185">Reference proteome</keyword>
<dbReference type="AlphaFoldDB" id="A0A5E4QT21"/>
<name>A0A5E4QT21_9NEOP</name>
<gene>
    <name evidence="4" type="ORF">LSINAPIS_LOCUS11406</name>
</gene>
<keyword evidence="1" id="KW-0175">Coiled coil</keyword>
<evidence type="ECO:0000256" key="2">
    <source>
        <dbReference type="SAM" id="MobiDB-lite"/>
    </source>
</evidence>
<evidence type="ECO:0000259" key="3">
    <source>
        <dbReference type="Pfam" id="PF25298"/>
    </source>
</evidence>
<proteinExistence type="predicted"/>
<dbReference type="Proteomes" id="UP000324832">
    <property type="component" value="Unassembled WGS sequence"/>
</dbReference>
<evidence type="ECO:0000313" key="4">
    <source>
        <dbReference type="EMBL" id="VVD00847.1"/>
    </source>
</evidence>
<evidence type="ECO:0000313" key="5">
    <source>
        <dbReference type="Proteomes" id="UP000324832"/>
    </source>
</evidence>
<feature type="compositionally biased region" description="Polar residues" evidence="2">
    <location>
        <begin position="1"/>
        <end position="24"/>
    </location>
</feature>
<dbReference type="EMBL" id="FZQP02005001">
    <property type="protein sequence ID" value="VVD00847.1"/>
    <property type="molecule type" value="Genomic_DNA"/>
</dbReference>
<feature type="region of interest" description="Disordered" evidence="2">
    <location>
        <begin position="1"/>
        <end position="47"/>
    </location>
</feature>